<gene>
    <name evidence="3" type="primary">LOC107274847</name>
</gene>
<evidence type="ECO:0000313" key="2">
    <source>
        <dbReference type="Proteomes" id="UP000694920"/>
    </source>
</evidence>
<reference evidence="3" key="1">
    <citation type="submission" date="2025-08" db="UniProtKB">
        <authorList>
            <consortium name="RefSeq"/>
        </authorList>
    </citation>
    <scope>IDENTIFICATION</scope>
</reference>
<sequence>MAEWLDQTFREILRDIGRDIKQYSNEERRTVAGWLKQIGKEIQNNEDRQARNEYARYIRYIVQSGADLPADFSAICTNDLEENRSSSTTLRGPCPRKDVIAQLGSRTDSEGIKEVCEQVANGEITTAAEFIFSITPYVSDRAGNFREILDKDLNFFREIVEDTVERRVQDEADVMMNTQNDIKQKFHNLTDAMLQRTMRIRQRLLEVAPRFDWAANGKNKAKIAKLITVKRNEMSGDPHVLDKLIHQVFMRGQWLKKELNRLQEENGNLQKFLNKFRLLAAERKAQESHIPKLLCKEKKILEDQLSKQRRTYKRNLETIDALYVEHHRCIKPSTSKSSVEEETLE</sequence>
<dbReference type="Pfam" id="PF14846">
    <property type="entry name" value="DUF4485"/>
    <property type="match status" value="1"/>
</dbReference>
<dbReference type="Proteomes" id="UP000694920">
    <property type="component" value="Unplaced"/>
</dbReference>
<accession>A0AAJ7VW83</accession>
<dbReference type="InterPro" id="IPR027831">
    <property type="entry name" value="DUF4485"/>
</dbReference>
<organism evidence="2 3">
    <name type="scientific">Cephus cinctus</name>
    <name type="common">Wheat stem sawfly</name>
    <dbReference type="NCBI Taxonomy" id="211228"/>
    <lineage>
        <taxon>Eukaryota</taxon>
        <taxon>Metazoa</taxon>
        <taxon>Ecdysozoa</taxon>
        <taxon>Arthropoda</taxon>
        <taxon>Hexapoda</taxon>
        <taxon>Insecta</taxon>
        <taxon>Pterygota</taxon>
        <taxon>Neoptera</taxon>
        <taxon>Endopterygota</taxon>
        <taxon>Hymenoptera</taxon>
        <taxon>Cephoidea</taxon>
        <taxon>Cephidae</taxon>
        <taxon>Cephus</taxon>
    </lineage>
</organism>
<evidence type="ECO:0000259" key="1">
    <source>
        <dbReference type="Pfam" id="PF14846"/>
    </source>
</evidence>
<dbReference type="RefSeq" id="XP_024935508.1">
    <property type="nucleotide sequence ID" value="XM_025079740.1"/>
</dbReference>
<proteinExistence type="predicted"/>
<keyword evidence="2" id="KW-1185">Reference proteome</keyword>
<dbReference type="KEGG" id="ccin:107274847"/>
<dbReference type="AlphaFoldDB" id="A0AAJ7VW83"/>
<name>A0AAJ7VW83_CEPCN</name>
<dbReference type="GeneID" id="107274847"/>
<evidence type="ECO:0000313" key="3">
    <source>
        <dbReference type="RefSeq" id="XP_024935508.1"/>
    </source>
</evidence>
<feature type="domain" description="DUF4485" evidence="1">
    <location>
        <begin position="5"/>
        <end position="65"/>
    </location>
</feature>
<protein>
    <submittedName>
        <fullName evidence="3">Uncharacterized protein LOC107274847</fullName>
    </submittedName>
</protein>